<dbReference type="InterPro" id="IPR024989">
    <property type="entry name" value="MFS_assoc_dom"/>
</dbReference>
<dbReference type="InterPro" id="IPR036259">
    <property type="entry name" value="MFS_trans_sf"/>
</dbReference>
<dbReference type="InterPro" id="IPR051717">
    <property type="entry name" value="MFS_MFSD6"/>
</dbReference>
<evidence type="ECO:0000256" key="1">
    <source>
        <dbReference type="ARBA" id="ARBA00004141"/>
    </source>
</evidence>
<dbReference type="HOGENOM" id="CLU_809960_0_0_1"/>
<organism evidence="8 9">
    <name type="scientific">Emiliania huxleyi (strain CCMP1516)</name>
    <dbReference type="NCBI Taxonomy" id="280463"/>
    <lineage>
        <taxon>Eukaryota</taxon>
        <taxon>Haptista</taxon>
        <taxon>Haptophyta</taxon>
        <taxon>Prymnesiophyceae</taxon>
        <taxon>Isochrysidales</taxon>
        <taxon>Noelaerhabdaceae</taxon>
        <taxon>Emiliania</taxon>
    </lineage>
</organism>
<keyword evidence="3 6" id="KW-0812">Transmembrane</keyword>
<dbReference type="GeneID" id="17259392"/>
<evidence type="ECO:0000313" key="8">
    <source>
        <dbReference type="EnsemblProtists" id="EOD13237"/>
    </source>
</evidence>
<dbReference type="RefSeq" id="XP_005765666.1">
    <property type="nucleotide sequence ID" value="XM_005765609.1"/>
</dbReference>
<evidence type="ECO:0000259" key="7">
    <source>
        <dbReference type="Pfam" id="PF12832"/>
    </source>
</evidence>
<dbReference type="PANTHER" id="PTHR16172:SF41">
    <property type="entry name" value="MAJOR FACILITATOR SUPERFAMILY DOMAIN-CONTAINING PROTEIN 6-LIKE"/>
    <property type="match status" value="1"/>
</dbReference>
<dbReference type="PaxDb" id="2903-EOD13237"/>
<feature type="transmembrane region" description="Helical" evidence="6">
    <location>
        <begin position="161"/>
        <end position="184"/>
    </location>
</feature>
<dbReference type="Gene3D" id="1.20.1250.20">
    <property type="entry name" value="MFS general substrate transporter like domains"/>
    <property type="match status" value="1"/>
</dbReference>
<feature type="transmembrane region" description="Helical" evidence="6">
    <location>
        <begin position="28"/>
        <end position="49"/>
    </location>
</feature>
<dbReference type="SUPFAM" id="SSF103473">
    <property type="entry name" value="MFS general substrate transporter"/>
    <property type="match status" value="1"/>
</dbReference>
<evidence type="ECO:0000256" key="5">
    <source>
        <dbReference type="ARBA" id="ARBA00023136"/>
    </source>
</evidence>
<dbReference type="RefSeq" id="XP_005786387.1">
    <property type="nucleotide sequence ID" value="XM_005786330.1"/>
</dbReference>
<evidence type="ECO:0000256" key="4">
    <source>
        <dbReference type="ARBA" id="ARBA00022989"/>
    </source>
</evidence>
<reference evidence="8" key="2">
    <citation type="submission" date="2024-10" db="UniProtKB">
        <authorList>
            <consortium name="EnsemblProtists"/>
        </authorList>
    </citation>
    <scope>IDENTIFICATION</scope>
</reference>
<feature type="transmembrane region" description="Helical" evidence="6">
    <location>
        <begin position="229"/>
        <end position="249"/>
    </location>
</feature>
<dbReference type="EnsemblProtists" id="EOD13237">
    <property type="protein sequence ID" value="EOD13237"/>
    <property type="gene ID" value="EMIHUDRAFT_459590"/>
</dbReference>
<dbReference type="Proteomes" id="UP000013827">
    <property type="component" value="Unassembled WGS sequence"/>
</dbReference>
<feature type="transmembrane region" description="Helical" evidence="6">
    <location>
        <begin position="89"/>
        <end position="109"/>
    </location>
</feature>
<name>A0A0D3IPQ2_EMIH1</name>
<comment type="similarity">
    <text evidence="2">Belongs to the major facilitator superfamily. MFSD6 family.</text>
</comment>
<feature type="transmembrane region" description="Helical" evidence="6">
    <location>
        <begin position="137"/>
        <end position="154"/>
    </location>
</feature>
<dbReference type="GeneID" id="17279229"/>
<dbReference type="STRING" id="2903.R1BU25"/>
<sequence>MVAPEARVAEAPVHRYAATAHLLRLMKVLYFLSGFSASSFGRFATLFYLDSGLDAHRIGIGAQPIVALLGNQLFGLLSDSLQRKKAVALVARAVSTALLLALPMPHWVLDAYTLDLLGDERRGEYGRWVADHLGFDYNFVVSGALNLLAIGAALRPRFVFFLCEMMAIGLAFTVVEKFIFVFIIKELGGSQSLCGYSVAVNVIFEAMVLLSLLAYALRVFGYSCLQPHTVWALLALEPLHGITYALSWTAAVDKVKAEVPAAWQTSGMLLLNSAMWCAGRTAGSLLGGSFLQHGRAFGHSGGRALYLVAACASAGLIAAHVGGRRGGRLRGCGHEIVIESDTT</sequence>
<dbReference type="eggNOG" id="ENOG502SDHW">
    <property type="taxonomic scope" value="Eukaryota"/>
</dbReference>
<evidence type="ECO:0000256" key="2">
    <source>
        <dbReference type="ARBA" id="ARBA00005241"/>
    </source>
</evidence>
<evidence type="ECO:0000256" key="3">
    <source>
        <dbReference type="ARBA" id="ARBA00022692"/>
    </source>
</evidence>
<reference evidence="9" key="1">
    <citation type="journal article" date="2013" name="Nature">
        <title>Pan genome of the phytoplankton Emiliania underpins its global distribution.</title>
        <authorList>
            <person name="Read B.A."/>
            <person name="Kegel J."/>
            <person name="Klute M.J."/>
            <person name="Kuo A."/>
            <person name="Lefebvre S.C."/>
            <person name="Maumus F."/>
            <person name="Mayer C."/>
            <person name="Miller J."/>
            <person name="Monier A."/>
            <person name="Salamov A."/>
            <person name="Young J."/>
            <person name="Aguilar M."/>
            <person name="Claverie J.M."/>
            <person name="Frickenhaus S."/>
            <person name="Gonzalez K."/>
            <person name="Herman E.K."/>
            <person name="Lin Y.C."/>
            <person name="Napier J."/>
            <person name="Ogata H."/>
            <person name="Sarno A.F."/>
            <person name="Shmutz J."/>
            <person name="Schroeder D."/>
            <person name="de Vargas C."/>
            <person name="Verret F."/>
            <person name="von Dassow P."/>
            <person name="Valentin K."/>
            <person name="Van de Peer Y."/>
            <person name="Wheeler G."/>
            <person name="Dacks J.B."/>
            <person name="Delwiche C.F."/>
            <person name="Dyhrman S.T."/>
            <person name="Glockner G."/>
            <person name="John U."/>
            <person name="Richards T."/>
            <person name="Worden A.Z."/>
            <person name="Zhang X."/>
            <person name="Grigoriev I.V."/>
            <person name="Allen A.E."/>
            <person name="Bidle K."/>
            <person name="Borodovsky M."/>
            <person name="Bowler C."/>
            <person name="Brownlee C."/>
            <person name="Cock J.M."/>
            <person name="Elias M."/>
            <person name="Gladyshev V.N."/>
            <person name="Groth M."/>
            <person name="Guda C."/>
            <person name="Hadaegh A."/>
            <person name="Iglesias-Rodriguez M.D."/>
            <person name="Jenkins J."/>
            <person name="Jones B.M."/>
            <person name="Lawson T."/>
            <person name="Leese F."/>
            <person name="Lindquist E."/>
            <person name="Lobanov A."/>
            <person name="Lomsadze A."/>
            <person name="Malik S.B."/>
            <person name="Marsh M.E."/>
            <person name="Mackinder L."/>
            <person name="Mock T."/>
            <person name="Mueller-Roeber B."/>
            <person name="Pagarete A."/>
            <person name="Parker M."/>
            <person name="Probert I."/>
            <person name="Quesneville H."/>
            <person name="Raines C."/>
            <person name="Rensing S.A."/>
            <person name="Riano-Pachon D.M."/>
            <person name="Richier S."/>
            <person name="Rokitta S."/>
            <person name="Shiraiwa Y."/>
            <person name="Soanes D.M."/>
            <person name="van der Giezen M."/>
            <person name="Wahlund T.M."/>
            <person name="Williams B."/>
            <person name="Wilson W."/>
            <person name="Wolfe G."/>
            <person name="Wurch L.L."/>
        </authorList>
    </citation>
    <scope>NUCLEOTIDE SEQUENCE</scope>
</reference>
<accession>A0A0D3IPQ2</accession>
<dbReference type="KEGG" id="ehx:EMIHUDRAFT_455658"/>
<evidence type="ECO:0000256" key="6">
    <source>
        <dbReference type="SAM" id="Phobius"/>
    </source>
</evidence>
<feature type="transmembrane region" description="Helical" evidence="6">
    <location>
        <begin position="303"/>
        <end position="321"/>
    </location>
</feature>
<proteinExistence type="inferred from homology"/>
<protein>
    <recommendedName>
        <fullName evidence="7">Major facilitator superfamily associated domain-containing protein</fullName>
    </recommendedName>
</protein>
<keyword evidence="4 6" id="KW-1133">Transmembrane helix</keyword>
<feature type="transmembrane region" description="Helical" evidence="6">
    <location>
        <begin position="55"/>
        <end position="77"/>
    </location>
</feature>
<dbReference type="KEGG" id="ehx:EMIHUDRAFT_459590"/>
<evidence type="ECO:0000313" key="9">
    <source>
        <dbReference type="Proteomes" id="UP000013827"/>
    </source>
</evidence>
<dbReference type="Pfam" id="PF12832">
    <property type="entry name" value="MFS_1_like"/>
    <property type="match status" value="1"/>
</dbReference>
<dbReference type="PANTHER" id="PTHR16172">
    <property type="entry name" value="MAJOR FACILITATOR SUPERFAMILY DOMAIN-CONTAINING PROTEIN 6-LIKE"/>
    <property type="match status" value="1"/>
</dbReference>
<feature type="transmembrane region" description="Helical" evidence="6">
    <location>
        <begin position="196"/>
        <end position="217"/>
    </location>
</feature>
<comment type="subcellular location">
    <subcellularLocation>
        <location evidence="1">Membrane</location>
        <topology evidence="1">Multi-pass membrane protein</topology>
    </subcellularLocation>
</comment>
<dbReference type="GO" id="GO:0016020">
    <property type="term" value="C:membrane"/>
    <property type="evidence" value="ECO:0007669"/>
    <property type="project" value="UniProtKB-SubCell"/>
</dbReference>
<dbReference type="AlphaFoldDB" id="A0A0D3IPQ2"/>
<keyword evidence="9" id="KW-1185">Reference proteome</keyword>
<keyword evidence="5 6" id="KW-0472">Membrane</keyword>
<dbReference type="EnsemblProtists" id="EOD33958">
    <property type="protein sequence ID" value="EOD33958"/>
    <property type="gene ID" value="EMIHUDRAFT_455658"/>
</dbReference>
<feature type="domain" description="Major facilitator superfamily associated" evidence="7">
    <location>
        <begin position="154"/>
        <end position="295"/>
    </location>
</feature>